<accession>A0A2G9GJH2</accession>
<dbReference type="AlphaFoldDB" id="A0A2G9GJH2"/>
<feature type="domain" description="PB1-like" evidence="2">
    <location>
        <begin position="1"/>
        <end position="89"/>
    </location>
</feature>
<evidence type="ECO:0000313" key="3">
    <source>
        <dbReference type="EMBL" id="PIN05180.1"/>
    </source>
</evidence>
<dbReference type="Proteomes" id="UP000231279">
    <property type="component" value="Unassembled WGS sequence"/>
</dbReference>
<dbReference type="OrthoDB" id="1220286at2759"/>
<feature type="compositionally biased region" description="Basic and acidic residues" evidence="1">
    <location>
        <begin position="304"/>
        <end position="314"/>
    </location>
</feature>
<proteinExistence type="predicted"/>
<dbReference type="EMBL" id="NKXS01004867">
    <property type="protein sequence ID" value="PIN05180.1"/>
    <property type="molecule type" value="Genomic_DNA"/>
</dbReference>
<evidence type="ECO:0000256" key="1">
    <source>
        <dbReference type="SAM" id="MobiDB-lite"/>
    </source>
</evidence>
<dbReference type="InterPro" id="IPR058594">
    <property type="entry name" value="PB1-like_dom_pln"/>
</dbReference>
<feature type="region of interest" description="Disordered" evidence="1">
    <location>
        <begin position="299"/>
        <end position="320"/>
    </location>
</feature>
<name>A0A2G9GJH2_9LAMI</name>
<keyword evidence="4" id="KW-1185">Reference proteome</keyword>
<comment type="caution">
    <text evidence="3">The sequence shown here is derived from an EMBL/GenBank/DDBJ whole genome shotgun (WGS) entry which is preliminary data.</text>
</comment>
<protein>
    <recommendedName>
        <fullName evidence="2">PB1-like domain-containing protein</fullName>
    </recommendedName>
</protein>
<reference evidence="4" key="1">
    <citation type="journal article" date="2018" name="Gigascience">
        <title>Genome assembly of the Pink Ipe (Handroanthus impetiginosus, Bignoniaceae), a highly valued, ecologically keystone Neotropical timber forest tree.</title>
        <authorList>
            <person name="Silva-Junior O.B."/>
            <person name="Grattapaglia D."/>
            <person name="Novaes E."/>
            <person name="Collevatti R.G."/>
        </authorList>
    </citation>
    <scope>NUCLEOTIDE SEQUENCE [LARGE SCALE GENOMIC DNA]</scope>
    <source>
        <strain evidence="4">cv. UFG-1</strain>
    </source>
</reference>
<evidence type="ECO:0000313" key="4">
    <source>
        <dbReference type="Proteomes" id="UP000231279"/>
    </source>
</evidence>
<sequence length="320" mass="35999">MHHSGAFVNLGKHSYLGGQISYIDYCNLDEMSLIEIDGIAIEVGLEDSYIHYYNSTEVNDTNGLTINKDDIDTVNLYNFIDENKMVVVFVDYQKLTAPSNVSEQSESVAKHSIEFRNNVDGAVDEEKQSVGEGVSKVKHDENEELEIRIDPDMIDSLSSDSDENQLMGLDLEYSEKLHDNECEVSNGDVLFKSNIDDDTECGLPVACQRDRGEASLLGKKMSKGNEGTSRKHRDHPIFNRMVDGSDPKFELWMCFSDNALLRQAVRQHSVNHGRDFIFTINHAEGPKCKTNIEGFEQLDPNGGDDTKFNKETPIDHNIIP</sequence>
<organism evidence="3 4">
    <name type="scientific">Handroanthus impetiginosus</name>
    <dbReference type="NCBI Taxonomy" id="429701"/>
    <lineage>
        <taxon>Eukaryota</taxon>
        <taxon>Viridiplantae</taxon>
        <taxon>Streptophyta</taxon>
        <taxon>Embryophyta</taxon>
        <taxon>Tracheophyta</taxon>
        <taxon>Spermatophyta</taxon>
        <taxon>Magnoliopsida</taxon>
        <taxon>eudicotyledons</taxon>
        <taxon>Gunneridae</taxon>
        <taxon>Pentapetalae</taxon>
        <taxon>asterids</taxon>
        <taxon>lamiids</taxon>
        <taxon>Lamiales</taxon>
        <taxon>Bignoniaceae</taxon>
        <taxon>Crescentiina</taxon>
        <taxon>Tabebuia alliance</taxon>
        <taxon>Handroanthus</taxon>
    </lineage>
</organism>
<feature type="region of interest" description="Disordered" evidence="1">
    <location>
        <begin position="219"/>
        <end position="239"/>
    </location>
</feature>
<dbReference type="Pfam" id="PF26130">
    <property type="entry name" value="PB1-like"/>
    <property type="match status" value="1"/>
</dbReference>
<gene>
    <name evidence="3" type="ORF">CDL12_22285</name>
</gene>
<evidence type="ECO:0000259" key="2">
    <source>
        <dbReference type="Pfam" id="PF26130"/>
    </source>
</evidence>